<evidence type="ECO:0000256" key="5">
    <source>
        <dbReference type="ARBA" id="ARBA00022630"/>
    </source>
</evidence>
<evidence type="ECO:0000256" key="1">
    <source>
        <dbReference type="ARBA" id="ARBA00002600"/>
    </source>
</evidence>
<dbReference type="GO" id="GO:0004729">
    <property type="term" value="F:oxygen-dependent protoporphyrinogen oxidase activity"/>
    <property type="evidence" value="ECO:0007669"/>
    <property type="project" value="UniProtKB-UniRule"/>
</dbReference>
<dbReference type="EMBL" id="KV429054">
    <property type="protein sequence ID" value="KZT70026.1"/>
    <property type="molecule type" value="Genomic_DNA"/>
</dbReference>
<sequence>MPPQHVAILGGGLTGLSSAFHLARRFPYSRISLLEKQSRVGGWVMSERVDVRVPSAQGTQHTAHTLLEAGPRTLRPNGLAVLELIHLLKLTPSLLTVPRTAPAARNRFLHIPGSPGLLRIPASLPSLLVSPLARTLLPAVLNDAFTSANSPHSTAHTTEQSDADESVDAFLTRRFGAVFARTFGSALVHGIYAADSRQLSMRAAFPQLVEYEKTGAGSVARGVLASAFKSNHAGVLTESEYEFGEVKELMEGVSVYSFKEGMSELVSALESELATKENVRIVKGDGVAELARNDDGGGFKIVTESGMTLTASHLVSAVPLPTLDAIVRSSVSTSPSSLPTLPYLSANPASSVTVVNLVFPGPPESLHPPGFGYLIPRPASDYRTKENILGILGTVFDSCALPAQDAGAPATKITVMLGGPYYAHEQRTLPSVDKKRNTQDPEFAHKLLGELARHLGRERETIPEPLLVRVRTHEACIPTPTPGHEARMAVMRRAVKESWGEHAEVIGAGVGGVSVPACVEAGKRVGRGW</sequence>
<evidence type="ECO:0000259" key="12">
    <source>
        <dbReference type="Pfam" id="PF01593"/>
    </source>
</evidence>
<dbReference type="OrthoDB" id="438553at2759"/>
<dbReference type="AlphaFoldDB" id="A0A165QWS5"/>
<dbReference type="Pfam" id="PF01593">
    <property type="entry name" value="Amino_oxidase"/>
    <property type="match status" value="1"/>
</dbReference>
<evidence type="ECO:0000256" key="3">
    <source>
        <dbReference type="ARBA" id="ARBA00010551"/>
    </source>
</evidence>
<evidence type="ECO:0000256" key="10">
    <source>
        <dbReference type="ARBA" id="ARBA00047554"/>
    </source>
</evidence>
<dbReference type="UniPathway" id="UPA00251">
    <property type="reaction ID" value="UER00324"/>
</dbReference>
<keyword evidence="9 11" id="KW-0627">Porphyrin biosynthesis</keyword>
<keyword evidence="14" id="KW-1185">Reference proteome</keyword>
<comment type="similarity">
    <text evidence="3 11">Belongs to the protoporphyrinogen/coproporphyrinogen oxidase family. Protoporphyrinogen oxidase subfamily.</text>
</comment>
<dbReference type="GO" id="GO:0005743">
    <property type="term" value="C:mitochondrial inner membrane"/>
    <property type="evidence" value="ECO:0007669"/>
    <property type="project" value="UniProtKB-SubCell"/>
</dbReference>
<dbReference type="STRING" id="1314783.A0A165QWS5"/>
<dbReference type="PANTHER" id="PTHR42923">
    <property type="entry name" value="PROTOPORPHYRINOGEN OXIDASE"/>
    <property type="match status" value="1"/>
</dbReference>
<comment type="subcellular location">
    <subcellularLocation>
        <location evidence="11">Mitochondrion inner membrane</location>
    </subcellularLocation>
</comment>
<evidence type="ECO:0000256" key="9">
    <source>
        <dbReference type="ARBA" id="ARBA00023244"/>
    </source>
</evidence>
<reference evidence="13 14" key="1">
    <citation type="journal article" date="2016" name="Mol. Biol. Evol.">
        <title>Comparative Genomics of Early-Diverging Mushroom-Forming Fungi Provides Insights into the Origins of Lignocellulose Decay Capabilities.</title>
        <authorList>
            <person name="Nagy L.G."/>
            <person name="Riley R."/>
            <person name="Tritt A."/>
            <person name="Adam C."/>
            <person name="Daum C."/>
            <person name="Floudas D."/>
            <person name="Sun H."/>
            <person name="Yadav J.S."/>
            <person name="Pangilinan J."/>
            <person name="Larsson K.H."/>
            <person name="Matsuura K."/>
            <person name="Barry K."/>
            <person name="Labutti K."/>
            <person name="Kuo R."/>
            <person name="Ohm R.A."/>
            <person name="Bhattacharya S.S."/>
            <person name="Shirouzu T."/>
            <person name="Yoshinaga Y."/>
            <person name="Martin F.M."/>
            <person name="Grigoriev I.V."/>
            <person name="Hibbett D.S."/>
        </authorList>
    </citation>
    <scope>NUCLEOTIDE SEQUENCE [LARGE SCALE GENOMIC DNA]</scope>
    <source>
        <strain evidence="13 14">L-15889</strain>
    </source>
</reference>
<evidence type="ECO:0000256" key="2">
    <source>
        <dbReference type="ARBA" id="ARBA00005073"/>
    </source>
</evidence>
<comment type="cofactor">
    <cofactor evidence="11">
        <name>FAD</name>
        <dbReference type="ChEBI" id="CHEBI:57692"/>
    </cofactor>
    <text evidence="11">Binds 1 FAD per subunit.</text>
</comment>
<keyword evidence="5 11" id="KW-0285">Flavoprotein</keyword>
<organism evidence="13 14">
    <name type="scientific">Daedalea quercina L-15889</name>
    <dbReference type="NCBI Taxonomy" id="1314783"/>
    <lineage>
        <taxon>Eukaryota</taxon>
        <taxon>Fungi</taxon>
        <taxon>Dikarya</taxon>
        <taxon>Basidiomycota</taxon>
        <taxon>Agaricomycotina</taxon>
        <taxon>Agaricomycetes</taxon>
        <taxon>Polyporales</taxon>
        <taxon>Fomitopsis</taxon>
    </lineage>
</organism>
<dbReference type="EC" id="1.3.3.4" evidence="4 11"/>
<comment type="catalytic activity">
    <reaction evidence="10 11">
        <text>protoporphyrinogen IX + 3 O2 = protoporphyrin IX + 3 H2O2</text>
        <dbReference type="Rhea" id="RHEA:25576"/>
        <dbReference type="ChEBI" id="CHEBI:15379"/>
        <dbReference type="ChEBI" id="CHEBI:16240"/>
        <dbReference type="ChEBI" id="CHEBI:57306"/>
        <dbReference type="ChEBI" id="CHEBI:57307"/>
        <dbReference type="EC" id="1.3.3.4"/>
    </reaction>
</comment>
<keyword evidence="8 11" id="KW-0350">Heme biosynthesis</keyword>
<dbReference type="InterPro" id="IPR036188">
    <property type="entry name" value="FAD/NAD-bd_sf"/>
</dbReference>
<evidence type="ECO:0000256" key="4">
    <source>
        <dbReference type="ARBA" id="ARBA00012867"/>
    </source>
</evidence>
<keyword evidence="6 11" id="KW-0274">FAD</keyword>
<accession>A0A165QWS5</accession>
<feature type="domain" description="Amine oxidase" evidence="12">
    <location>
        <begin position="13"/>
        <end position="524"/>
    </location>
</feature>
<dbReference type="GO" id="GO:0006782">
    <property type="term" value="P:protoporphyrinogen IX biosynthetic process"/>
    <property type="evidence" value="ECO:0007669"/>
    <property type="project" value="UniProtKB-UniRule"/>
</dbReference>
<dbReference type="SUPFAM" id="SSF54373">
    <property type="entry name" value="FAD-linked reductases, C-terminal domain"/>
    <property type="match status" value="1"/>
</dbReference>
<proteinExistence type="inferred from homology"/>
<dbReference type="Proteomes" id="UP000076727">
    <property type="component" value="Unassembled WGS sequence"/>
</dbReference>
<name>A0A165QWS5_9APHY</name>
<protein>
    <recommendedName>
        <fullName evidence="4 11">Protoporphyrinogen oxidase</fullName>
        <ecNumber evidence="4 11">1.3.3.4</ecNumber>
    </recommendedName>
</protein>
<comment type="pathway">
    <text evidence="2 11">Porphyrin-containing compound metabolism; protoporphyrin-IX biosynthesis; protoporphyrin-IX from protoporphyrinogen-IX: step 1/1.</text>
</comment>
<evidence type="ECO:0000313" key="13">
    <source>
        <dbReference type="EMBL" id="KZT70026.1"/>
    </source>
</evidence>
<dbReference type="PANTHER" id="PTHR42923:SF3">
    <property type="entry name" value="PROTOPORPHYRINOGEN OXIDASE"/>
    <property type="match status" value="1"/>
</dbReference>
<dbReference type="NCBIfam" id="TIGR00562">
    <property type="entry name" value="proto_IX_ox"/>
    <property type="match status" value="1"/>
</dbReference>
<evidence type="ECO:0000256" key="7">
    <source>
        <dbReference type="ARBA" id="ARBA00023002"/>
    </source>
</evidence>
<evidence type="ECO:0000313" key="14">
    <source>
        <dbReference type="Proteomes" id="UP000076727"/>
    </source>
</evidence>
<keyword evidence="7 11" id="KW-0560">Oxidoreductase</keyword>
<dbReference type="InterPro" id="IPR004572">
    <property type="entry name" value="Protoporphyrinogen_oxidase"/>
</dbReference>
<evidence type="ECO:0000256" key="11">
    <source>
        <dbReference type="RuleBase" id="RU367069"/>
    </source>
</evidence>
<dbReference type="SUPFAM" id="SSF51905">
    <property type="entry name" value="FAD/NAD(P)-binding domain"/>
    <property type="match status" value="1"/>
</dbReference>
<gene>
    <name evidence="13" type="ORF">DAEQUDRAFT_726013</name>
</gene>
<comment type="function">
    <text evidence="1 11">Catalyzes the 6-electron oxidation of protoporphyrinogen-IX to form protoporphyrin-IX.</text>
</comment>
<dbReference type="InterPro" id="IPR002937">
    <property type="entry name" value="Amino_oxidase"/>
</dbReference>
<dbReference type="InterPro" id="IPR050464">
    <property type="entry name" value="Zeta_carotene_desat/Oxidored"/>
</dbReference>
<evidence type="ECO:0000256" key="8">
    <source>
        <dbReference type="ARBA" id="ARBA00023133"/>
    </source>
</evidence>
<dbReference type="Gene3D" id="3.50.50.60">
    <property type="entry name" value="FAD/NAD(P)-binding domain"/>
    <property type="match status" value="1"/>
</dbReference>
<evidence type="ECO:0000256" key="6">
    <source>
        <dbReference type="ARBA" id="ARBA00022827"/>
    </source>
</evidence>